<organism evidence="8 9">
    <name type="scientific">Dongia soli</name>
    <dbReference type="NCBI Taxonomy" id="600628"/>
    <lineage>
        <taxon>Bacteria</taxon>
        <taxon>Pseudomonadati</taxon>
        <taxon>Pseudomonadota</taxon>
        <taxon>Alphaproteobacteria</taxon>
        <taxon>Rhodospirillales</taxon>
        <taxon>Dongiaceae</taxon>
        <taxon>Dongia</taxon>
    </lineage>
</organism>
<evidence type="ECO:0000313" key="9">
    <source>
        <dbReference type="Proteomes" id="UP001279642"/>
    </source>
</evidence>
<feature type="transmembrane region" description="Helical" evidence="7">
    <location>
        <begin position="163"/>
        <end position="185"/>
    </location>
</feature>
<feature type="transmembrane region" description="Helical" evidence="7">
    <location>
        <begin position="63"/>
        <end position="86"/>
    </location>
</feature>
<dbReference type="Pfam" id="PF01566">
    <property type="entry name" value="Nramp"/>
    <property type="match status" value="1"/>
</dbReference>
<dbReference type="NCBIfam" id="TIGR01197">
    <property type="entry name" value="nramp"/>
    <property type="match status" value="1"/>
</dbReference>
<dbReference type="InterPro" id="IPR001046">
    <property type="entry name" value="NRAMP_fam"/>
</dbReference>
<feature type="transmembrane region" description="Helical" evidence="7">
    <location>
        <begin position="205"/>
        <end position="228"/>
    </location>
</feature>
<comment type="caution">
    <text evidence="8">The sequence shown here is derived from an EMBL/GenBank/DDBJ whole genome shotgun (WGS) entry which is preliminary data.</text>
</comment>
<dbReference type="EMBL" id="JAXCLW010000003">
    <property type="protein sequence ID" value="MDY0883902.1"/>
    <property type="molecule type" value="Genomic_DNA"/>
</dbReference>
<reference evidence="8 9" key="1">
    <citation type="journal article" date="2016" name="Antonie Van Leeuwenhoek">
        <title>Dongia soli sp. nov., isolated from soil from Dokdo, Korea.</title>
        <authorList>
            <person name="Kim D.U."/>
            <person name="Lee H."/>
            <person name="Kim H."/>
            <person name="Kim S.G."/>
            <person name="Ka J.O."/>
        </authorList>
    </citation>
    <scope>NUCLEOTIDE SEQUENCE [LARGE SCALE GENOMIC DNA]</scope>
    <source>
        <strain evidence="8 9">D78</strain>
    </source>
</reference>
<proteinExistence type="predicted"/>
<dbReference type="NCBIfam" id="NF001923">
    <property type="entry name" value="PRK00701.1"/>
    <property type="match status" value="1"/>
</dbReference>
<evidence type="ECO:0000256" key="5">
    <source>
        <dbReference type="ARBA" id="ARBA00022989"/>
    </source>
</evidence>
<dbReference type="Proteomes" id="UP001279642">
    <property type="component" value="Unassembled WGS sequence"/>
</dbReference>
<sequence>MTELVIQTLRSTTRNLTGRAGLSQLLRRLLAFAGPGWMIAVGYMDPGNWATDIAAGSAFGYKLLFIVVLASLAGMLFQALSARLGLVSGLDLAEASRHRFPPSVNYALWLLAEIGIIASDVAEIVGTAIALKLLFGVPLLAGVAASLGLTVLMLSLERHGLRFLEVAIALLVLAVIGCLVFEVLLARPDWLAIAGGLMPDRTILAMPGATILAAGIIGATVMPHNLYLHGALVKRHRPAEGNSANAILKAVTADSNFALIGAFTVNAAILILAAATFYATGQGDIAGLADAQALLEPILGPAAAIVFALALLIAGQNSTVTATLAGQVVMEGFTAFRLSPALRRLITRAIAIVPAAAITAIGGEHGAESLLVFSQVVLSLQLPFAVIPLVLFTADRRIMGNLPAPHWMTMGGAILSLGLIAANATLLYSLV</sequence>
<feature type="transmembrane region" description="Helical" evidence="7">
    <location>
        <begin position="257"/>
        <end position="278"/>
    </location>
</feature>
<name>A0ABU5EC12_9PROT</name>
<evidence type="ECO:0000256" key="4">
    <source>
        <dbReference type="ARBA" id="ARBA00022847"/>
    </source>
</evidence>
<keyword evidence="6 7" id="KW-0472">Membrane</keyword>
<feature type="transmembrane region" description="Helical" evidence="7">
    <location>
        <begin position="369"/>
        <end position="394"/>
    </location>
</feature>
<feature type="transmembrane region" description="Helical" evidence="7">
    <location>
        <begin position="298"/>
        <end position="324"/>
    </location>
</feature>
<accession>A0ABU5EC12</accession>
<keyword evidence="4" id="KW-0769">Symport</keyword>
<evidence type="ECO:0000256" key="2">
    <source>
        <dbReference type="ARBA" id="ARBA00022448"/>
    </source>
</evidence>
<keyword evidence="5 7" id="KW-1133">Transmembrane helix</keyword>
<keyword evidence="3 7" id="KW-0812">Transmembrane</keyword>
<feature type="transmembrane region" description="Helical" evidence="7">
    <location>
        <begin position="25"/>
        <end position="43"/>
    </location>
</feature>
<dbReference type="PANTHER" id="PTHR11706">
    <property type="entry name" value="SOLUTE CARRIER PROTEIN FAMILY 11 MEMBER"/>
    <property type="match status" value="1"/>
</dbReference>
<keyword evidence="2" id="KW-0813">Transport</keyword>
<comment type="subcellular location">
    <subcellularLocation>
        <location evidence="1">Membrane</location>
        <topology evidence="1">Multi-pass membrane protein</topology>
    </subcellularLocation>
</comment>
<dbReference type="NCBIfam" id="NF037982">
    <property type="entry name" value="Nramp_1"/>
    <property type="match status" value="1"/>
</dbReference>
<dbReference type="PRINTS" id="PR00447">
    <property type="entry name" value="NATRESASSCMP"/>
</dbReference>
<feature type="transmembrane region" description="Helical" evidence="7">
    <location>
        <begin position="345"/>
        <end position="363"/>
    </location>
</feature>
<evidence type="ECO:0000256" key="1">
    <source>
        <dbReference type="ARBA" id="ARBA00004141"/>
    </source>
</evidence>
<gene>
    <name evidence="8" type="ORF">SMD27_13705</name>
</gene>
<evidence type="ECO:0000256" key="7">
    <source>
        <dbReference type="SAM" id="Phobius"/>
    </source>
</evidence>
<dbReference type="PANTHER" id="PTHR11706:SF33">
    <property type="entry name" value="NATURAL RESISTANCE-ASSOCIATED MACROPHAGE PROTEIN 2"/>
    <property type="match status" value="1"/>
</dbReference>
<protein>
    <submittedName>
        <fullName evidence="8">Nramp family divalent metal transporter</fullName>
    </submittedName>
</protein>
<evidence type="ECO:0000313" key="8">
    <source>
        <dbReference type="EMBL" id="MDY0883902.1"/>
    </source>
</evidence>
<keyword evidence="9" id="KW-1185">Reference proteome</keyword>
<evidence type="ECO:0000256" key="6">
    <source>
        <dbReference type="ARBA" id="ARBA00023136"/>
    </source>
</evidence>
<feature type="transmembrane region" description="Helical" evidence="7">
    <location>
        <begin position="406"/>
        <end position="430"/>
    </location>
</feature>
<feature type="transmembrane region" description="Helical" evidence="7">
    <location>
        <begin position="135"/>
        <end position="156"/>
    </location>
</feature>
<dbReference type="RefSeq" id="WP_320508967.1">
    <property type="nucleotide sequence ID" value="NZ_JAXCLW010000003.1"/>
</dbReference>
<evidence type="ECO:0000256" key="3">
    <source>
        <dbReference type="ARBA" id="ARBA00022692"/>
    </source>
</evidence>
<feature type="transmembrane region" description="Helical" evidence="7">
    <location>
        <begin position="106"/>
        <end position="129"/>
    </location>
</feature>